<evidence type="ECO:0000313" key="7">
    <source>
        <dbReference type="EMBL" id="PBL00375.1"/>
    </source>
</evidence>
<organism evidence="7 8">
    <name type="scientific">Armillaria gallica</name>
    <name type="common">Bulbous honey fungus</name>
    <name type="synonym">Armillaria bulbosa</name>
    <dbReference type="NCBI Taxonomy" id="47427"/>
    <lineage>
        <taxon>Eukaryota</taxon>
        <taxon>Fungi</taxon>
        <taxon>Dikarya</taxon>
        <taxon>Basidiomycota</taxon>
        <taxon>Agaricomycotina</taxon>
        <taxon>Agaricomycetes</taxon>
        <taxon>Agaricomycetidae</taxon>
        <taxon>Agaricales</taxon>
        <taxon>Marasmiineae</taxon>
        <taxon>Physalacriaceae</taxon>
        <taxon>Armillaria</taxon>
    </lineage>
</organism>
<feature type="compositionally biased region" description="Low complexity" evidence="4">
    <location>
        <begin position="225"/>
        <end position="239"/>
    </location>
</feature>
<feature type="transmembrane region" description="Helical" evidence="5">
    <location>
        <begin position="91"/>
        <end position="113"/>
    </location>
</feature>
<name>A0A2H3E2K0_ARMGA</name>
<evidence type="ECO:0000256" key="5">
    <source>
        <dbReference type="SAM" id="Phobius"/>
    </source>
</evidence>
<evidence type="ECO:0000256" key="4">
    <source>
        <dbReference type="SAM" id="MobiDB-lite"/>
    </source>
</evidence>
<feature type="compositionally biased region" description="Low complexity" evidence="4">
    <location>
        <begin position="79"/>
        <end position="90"/>
    </location>
</feature>
<evidence type="ECO:0000259" key="6">
    <source>
        <dbReference type="Pfam" id="PF21314"/>
    </source>
</evidence>
<dbReference type="STRING" id="47427.A0A2H3E2K0"/>
<dbReference type="GO" id="GO:0005524">
    <property type="term" value="F:ATP binding"/>
    <property type="evidence" value="ECO:0007669"/>
    <property type="project" value="UniProtKB-KW"/>
</dbReference>
<keyword evidence="3" id="KW-0067">ATP-binding</keyword>
<evidence type="ECO:0000256" key="1">
    <source>
        <dbReference type="ARBA" id="ARBA00022553"/>
    </source>
</evidence>
<dbReference type="Proteomes" id="UP000217790">
    <property type="component" value="Unassembled WGS sequence"/>
</dbReference>
<gene>
    <name evidence="7" type="ORF">ARMGADRAFT_1159715</name>
</gene>
<evidence type="ECO:0000256" key="3">
    <source>
        <dbReference type="ARBA" id="ARBA00022840"/>
    </source>
</evidence>
<proteinExistence type="predicted"/>
<keyword evidence="5" id="KW-1133">Transmembrane helix</keyword>
<feature type="region of interest" description="Disordered" evidence="4">
    <location>
        <begin position="67"/>
        <end position="90"/>
    </location>
</feature>
<dbReference type="InterPro" id="IPR049328">
    <property type="entry name" value="TM_ErbB1"/>
</dbReference>
<reference evidence="8" key="1">
    <citation type="journal article" date="2017" name="Nat. Ecol. Evol.">
        <title>Genome expansion and lineage-specific genetic innovations in the forest pathogenic fungi Armillaria.</title>
        <authorList>
            <person name="Sipos G."/>
            <person name="Prasanna A.N."/>
            <person name="Walter M.C."/>
            <person name="O'Connor E."/>
            <person name="Balint B."/>
            <person name="Krizsan K."/>
            <person name="Kiss B."/>
            <person name="Hess J."/>
            <person name="Varga T."/>
            <person name="Slot J."/>
            <person name="Riley R."/>
            <person name="Boka B."/>
            <person name="Rigling D."/>
            <person name="Barry K."/>
            <person name="Lee J."/>
            <person name="Mihaltcheva S."/>
            <person name="LaButti K."/>
            <person name="Lipzen A."/>
            <person name="Waldron R."/>
            <person name="Moloney N.M."/>
            <person name="Sperisen C."/>
            <person name="Kredics L."/>
            <person name="Vagvoelgyi C."/>
            <person name="Patrignani A."/>
            <person name="Fitzpatrick D."/>
            <person name="Nagy I."/>
            <person name="Doyle S."/>
            <person name="Anderson J.B."/>
            <person name="Grigoriev I.V."/>
            <person name="Gueldener U."/>
            <person name="Muensterkoetter M."/>
            <person name="Nagy L.G."/>
        </authorList>
    </citation>
    <scope>NUCLEOTIDE SEQUENCE [LARGE SCALE GENOMIC DNA]</scope>
    <source>
        <strain evidence="8">Ar21-2</strain>
    </source>
</reference>
<feature type="region of interest" description="Disordered" evidence="4">
    <location>
        <begin position="121"/>
        <end position="242"/>
    </location>
</feature>
<keyword evidence="5" id="KW-0472">Membrane</keyword>
<protein>
    <recommendedName>
        <fullName evidence="6">Epidermal growth factor receptor-like transmembrane-juxtamembrane segment domain-containing protein</fullName>
    </recommendedName>
</protein>
<dbReference type="InParanoid" id="A0A2H3E2K0"/>
<evidence type="ECO:0000256" key="2">
    <source>
        <dbReference type="ARBA" id="ARBA00022741"/>
    </source>
</evidence>
<dbReference type="OrthoDB" id="3069771at2759"/>
<dbReference type="AlphaFoldDB" id="A0A2H3E2K0"/>
<keyword evidence="5" id="KW-0812">Transmembrane</keyword>
<feature type="domain" description="Epidermal growth factor receptor-like transmembrane-juxtamembrane segment" evidence="6">
    <location>
        <begin position="92"/>
        <end position="122"/>
    </location>
</feature>
<dbReference type="OMA" id="PKHENDS"/>
<evidence type="ECO:0000313" key="8">
    <source>
        <dbReference type="Proteomes" id="UP000217790"/>
    </source>
</evidence>
<sequence length="272" mass="29080">MFTAGASNDTTVRDTLISLVHTKAGSNVSAGVFPLTYNPSNGTSISGQASPGQGAMFSLMALRLQNRTVGSSSPPPNNDQPSPSSPSNAGAIAGGVVGGLAVLTVLVFGFFMIRRRQRRKHDIYRQPSSWSSSTSDTPFFMGIFGKRRSPKHENDSNDAVLSEPVTPQPFDPYGSYGSQHPLQPLRPGQQYDAVEPPPQRKGEQPIILSSPTTGPTVMASSTAYGSSNGSRSGGSDSDNTTALQLRSEVETLRREMDEMRARGLYEPPPQYT</sequence>
<dbReference type="Pfam" id="PF21314">
    <property type="entry name" value="TM_ErbB1"/>
    <property type="match status" value="1"/>
</dbReference>
<dbReference type="EMBL" id="KZ293646">
    <property type="protein sequence ID" value="PBL00375.1"/>
    <property type="molecule type" value="Genomic_DNA"/>
</dbReference>
<keyword evidence="1" id="KW-0597">Phosphoprotein</keyword>
<accession>A0A2H3E2K0</accession>
<dbReference type="Gene3D" id="1.20.5.510">
    <property type="entry name" value="Single helix bin"/>
    <property type="match status" value="1"/>
</dbReference>
<feature type="compositionally biased region" description="Polar residues" evidence="4">
    <location>
        <begin position="207"/>
        <end position="224"/>
    </location>
</feature>
<keyword evidence="8" id="KW-1185">Reference proteome</keyword>
<keyword evidence="2" id="KW-0547">Nucleotide-binding</keyword>